<sequence length="291" mass="31422">MQEFRHECKGNVKPILEKIGFIGGGNMAKAICEGITRKGLVQYNQVYVSGPHAENLLYWKHKGANVYTENGRVVEEADVIFLAIKPHILPTAIVNMYETLHEKALRPKLFVSILAGVPMCQLENVLCRLEGYRLIRVMPNTPMMVGEGCTVFTPGPTATEKDIEIVKSILSESGVCRQVPESLLNAVGALSASGPAFIYLVIEALADGGVKMGIPRAMAIEFATQTVLGAAKMVKETGKHTGELKDEVCSPGGTTITGIHALEKGGVRFAFMDAIEAATLKAIELGEKKHC</sequence>
<accession>A0AAV8VYF3</accession>
<comment type="subcellular location">
    <subcellularLocation>
        <location evidence="1">Cytoplasm</location>
    </subcellularLocation>
</comment>
<keyword evidence="9 13" id="KW-0521">NADP</keyword>
<feature type="binding site" evidence="13">
    <location>
        <position position="70"/>
    </location>
    <ligand>
        <name>NADPH</name>
        <dbReference type="ChEBI" id="CHEBI:57783"/>
    </ligand>
</feature>
<dbReference type="InterPro" id="IPR028939">
    <property type="entry name" value="P5C_Rdtase_cat_N"/>
</dbReference>
<dbReference type="Gene3D" id="3.40.50.720">
    <property type="entry name" value="NAD(P)-binding Rossmann-like Domain"/>
    <property type="match status" value="1"/>
</dbReference>
<evidence type="ECO:0000256" key="1">
    <source>
        <dbReference type="ARBA" id="ARBA00004496"/>
    </source>
</evidence>
<protein>
    <recommendedName>
        <fullName evidence="5">Pyrroline-5-carboxylate reductase</fullName>
        <ecNumber evidence="4">1.5.1.2</ecNumber>
    </recommendedName>
</protein>
<dbReference type="InterPro" id="IPR000304">
    <property type="entry name" value="Pyrroline-COOH_reductase"/>
</dbReference>
<comment type="catalytic activity">
    <reaction evidence="12">
        <text>L-proline + NADP(+) = (S)-1-pyrroline-5-carboxylate + NADPH + 2 H(+)</text>
        <dbReference type="Rhea" id="RHEA:14109"/>
        <dbReference type="ChEBI" id="CHEBI:15378"/>
        <dbReference type="ChEBI" id="CHEBI:17388"/>
        <dbReference type="ChEBI" id="CHEBI:57783"/>
        <dbReference type="ChEBI" id="CHEBI:58349"/>
        <dbReference type="ChEBI" id="CHEBI:60039"/>
        <dbReference type="EC" id="1.5.1.2"/>
    </reaction>
</comment>
<dbReference type="PANTHER" id="PTHR11645">
    <property type="entry name" value="PYRROLINE-5-CARBOXYLATE REDUCTASE"/>
    <property type="match status" value="1"/>
</dbReference>
<dbReference type="HAMAP" id="MF_01925">
    <property type="entry name" value="P5C_reductase"/>
    <property type="match status" value="1"/>
</dbReference>
<evidence type="ECO:0000259" key="15">
    <source>
        <dbReference type="Pfam" id="PF14748"/>
    </source>
</evidence>
<evidence type="ECO:0000256" key="8">
    <source>
        <dbReference type="ARBA" id="ARBA00022650"/>
    </source>
</evidence>
<evidence type="ECO:0000313" key="16">
    <source>
        <dbReference type="EMBL" id="KAJ8918920.1"/>
    </source>
</evidence>
<dbReference type="Gene3D" id="1.10.3730.10">
    <property type="entry name" value="ProC C-terminal domain-like"/>
    <property type="match status" value="1"/>
</dbReference>
<proteinExistence type="inferred from homology"/>
<evidence type="ECO:0000259" key="14">
    <source>
        <dbReference type="Pfam" id="PF03807"/>
    </source>
</evidence>
<evidence type="ECO:0000256" key="10">
    <source>
        <dbReference type="ARBA" id="ARBA00023002"/>
    </source>
</evidence>
<dbReference type="Pfam" id="PF14748">
    <property type="entry name" value="P5CR_dimer"/>
    <property type="match status" value="1"/>
</dbReference>
<dbReference type="Pfam" id="PF03807">
    <property type="entry name" value="F420_oxidored"/>
    <property type="match status" value="1"/>
</dbReference>
<dbReference type="PIRSF" id="PIRSF000193">
    <property type="entry name" value="Pyrrol-5-carb_rd"/>
    <property type="match status" value="1"/>
</dbReference>
<feature type="domain" description="Pyrroline-5-carboxylate reductase catalytic N-terminal" evidence="14">
    <location>
        <begin position="18"/>
        <end position="116"/>
    </location>
</feature>
<feature type="domain" description="Pyrroline-5-carboxylate reductase dimerisation" evidence="15">
    <location>
        <begin position="181"/>
        <end position="285"/>
    </location>
</feature>
<evidence type="ECO:0000256" key="3">
    <source>
        <dbReference type="ARBA" id="ARBA00005525"/>
    </source>
</evidence>
<dbReference type="InterPro" id="IPR008927">
    <property type="entry name" value="6-PGluconate_DH-like_C_sf"/>
</dbReference>
<dbReference type="EMBL" id="JANEYG010000021">
    <property type="protein sequence ID" value="KAJ8918920.1"/>
    <property type="molecule type" value="Genomic_DNA"/>
</dbReference>
<evidence type="ECO:0000256" key="6">
    <source>
        <dbReference type="ARBA" id="ARBA00022490"/>
    </source>
</evidence>
<dbReference type="PANTHER" id="PTHR11645:SF69">
    <property type="entry name" value="PYRROLINE-5-CARBOXYLATE REDUCTASE"/>
    <property type="match status" value="1"/>
</dbReference>
<evidence type="ECO:0000256" key="7">
    <source>
        <dbReference type="ARBA" id="ARBA00022605"/>
    </source>
</evidence>
<keyword evidence="6" id="KW-0963">Cytoplasm</keyword>
<dbReference type="Proteomes" id="UP001159042">
    <property type="component" value="Unassembled WGS sequence"/>
</dbReference>
<gene>
    <name evidence="16" type="ORF">NQ315_016822</name>
</gene>
<comment type="catalytic activity">
    <reaction evidence="11">
        <text>L-proline + NAD(+) = (S)-1-pyrroline-5-carboxylate + NADH + 2 H(+)</text>
        <dbReference type="Rhea" id="RHEA:14105"/>
        <dbReference type="ChEBI" id="CHEBI:15378"/>
        <dbReference type="ChEBI" id="CHEBI:17388"/>
        <dbReference type="ChEBI" id="CHEBI:57540"/>
        <dbReference type="ChEBI" id="CHEBI:57945"/>
        <dbReference type="ChEBI" id="CHEBI:60039"/>
        <dbReference type="EC" id="1.5.1.2"/>
    </reaction>
</comment>
<dbReference type="InterPro" id="IPR029036">
    <property type="entry name" value="P5CR_dimer"/>
</dbReference>
<dbReference type="GO" id="GO:0004735">
    <property type="term" value="F:pyrroline-5-carboxylate reductase activity"/>
    <property type="evidence" value="ECO:0007669"/>
    <property type="project" value="UniProtKB-EC"/>
</dbReference>
<dbReference type="AlphaFoldDB" id="A0AAV8VYF3"/>
<evidence type="ECO:0000256" key="12">
    <source>
        <dbReference type="ARBA" id="ARBA00052690"/>
    </source>
</evidence>
<dbReference type="FunFam" id="1.10.3730.10:FF:000001">
    <property type="entry name" value="Pyrroline-5-carboxylate reductase"/>
    <property type="match status" value="1"/>
</dbReference>
<evidence type="ECO:0000256" key="4">
    <source>
        <dbReference type="ARBA" id="ARBA00012855"/>
    </source>
</evidence>
<dbReference type="EC" id="1.5.1.2" evidence="4"/>
<organism evidence="16 17">
    <name type="scientific">Exocentrus adspersus</name>
    <dbReference type="NCBI Taxonomy" id="1586481"/>
    <lineage>
        <taxon>Eukaryota</taxon>
        <taxon>Metazoa</taxon>
        <taxon>Ecdysozoa</taxon>
        <taxon>Arthropoda</taxon>
        <taxon>Hexapoda</taxon>
        <taxon>Insecta</taxon>
        <taxon>Pterygota</taxon>
        <taxon>Neoptera</taxon>
        <taxon>Endopterygota</taxon>
        <taxon>Coleoptera</taxon>
        <taxon>Polyphaga</taxon>
        <taxon>Cucujiformia</taxon>
        <taxon>Chrysomeloidea</taxon>
        <taxon>Cerambycidae</taxon>
        <taxon>Lamiinae</taxon>
        <taxon>Acanthocinini</taxon>
        <taxon>Exocentrus</taxon>
    </lineage>
</organism>
<evidence type="ECO:0000256" key="9">
    <source>
        <dbReference type="ARBA" id="ARBA00022857"/>
    </source>
</evidence>
<comment type="similarity">
    <text evidence="3">Belongs to the pyrroline-5-carboxylate reductase family.</text>
</comment>
<feature type="binding site" evidence="13">
    <location>
        <begin position="83"/>
        <end position="86"/>
    </location>
    <ligand>
        <name>NADP(+)</name>
        <dbReference type="ChEBI" id="CHEBI:58349"/>
    </ligand>
</feature>
<keyword evidence="17" id="KW-1185">Reference proteome</keyword>
<feature type="binding site" evidence="13">
    <location>
        <begin position="22"/>
        <end position="27"/>
    </location>
    <ligand>
        <name>NADP(+)</name>
        <dbReference type="ChEBI" id="CHEBI:58349"/>
    </ligand>
</feature>
<dbReference type="NCBIfam" id="TIGR00112">
    <property type="entry name" value="proC"/>
    <property type="match status" value="1"/>
</dbReference>
<keyword evidence="8" id="KW-0641">Proline biosynthesis</keyword>
<dbReference type="GO" id="GO:0005737">
    <property type="term" value="C:cytoplasm"/>
    <property type="evidence" value="ECO:0007669"/>
    <property type="project" value="UniProtKB-SubCell"/>
</dbReference>
<comment type="caution">
    <text evidence="16">The sequence shown here is derived from an EMBL/GenBank/DDBJ whole genome shotgun (WGS) entry which is preliminary data.</text>
</comment>
<evidence type="ECO:0000256" key="2">
    <source>
        <dbReference type="ARBA" id="ARBA00005205"/>
    </source>
</evidence>
<keyword evidence="10" id="KW-0560">Oxidoreductase</keyword>
<evidence type="ECO:0000256" key="5">
    <source>
        <dbReference type="ARBA" id="ARBA00021413"/>
    </source>
</evidence>
<evidence type="ECO:0000256" key="11">
    <source>
        <dbReference type="ARBA" id="ARBA00050547"/>
    </source>
</evidence>
<evidence type="ECO:0000313" key="17">
    <source>
        <dbReference type="Proteomes" id="UP001159042"/>
    </source>
</evidence>
<dbReference type="GO" id="GO:0055129">
    <property type="term" value="P:L-proline biosynthetic process"/>
    <property type="evidence" value="ECO:0007669"/>
    <property type="project" value="TreeGrafter"/>
</dbReference>
<dbReference type="FunFam" id="3.40.50.720:FF:000190">
    <property type="entry name" value="Pyrroline-5-carboxylate reductase"/>
    <property type="match status" value="1"/>
</dbReference>
<comment type="pathway">
    <text evidence="2">Amino-acid biosynthesis; L-proline biosynthesis; L-proline from L-glutamate 5-semialdehyde: step 1/1.</text>
</comment>
<keyword evidence="7" id="KW-0028">Amino-acid biosynthesis</keyword>
<reference evidence="16 17" key="1">
    <citation type="journal article" date="2023" name="Insect Mol. Biol.">
        <title>Genome sequencing provides insights into the evolution of gene families encoding plant cell wall-degrading enzymes in longhorned beetles.</title>
        <authorList>
            <person name="Shin N.R."/>
            <person name="Okamura Y."/>
            <person name="Kirsch R."/>
            <person name="Pauchet Y."/>
        </authorList>
    </citation>
    <scope>NUCLEOTIDE SEQUENCE [LARGE SCALE GENOMIC DNA]</scope>
    <source>
        <strain evidence="16">EAD_L_NR</strain>
    </source>
</reference>
<dbReference type="InterPro" id="IPR036291">
    <property type="entry name" value="NAD(P)-bd_dom_sf"/>
</dbReference>
<dbReference type="SUPFAM" id="SSF51735">
    <property type="entry name" value="NAD(P)-binding Rossmann-fold domains"/>
    <property type="match status" value="1"/>
</dbReference>
<name>A0AAV8VYF3_9CUCU</name>
<dbReference type="SUPFAM" id="SSF48179">
    <property type="entry name" value="6-phosphogluconate dehydrogenase C-terminal domain-like"/>
    <property type="match status" value="1"/>
</dbReference>
<evidence type="ECO:0000256" key="13">
    <source>
        <dbReference type="PIRSR" id="PIRSR000193-1"/>
    </source>
</evidence>